<keyword evidence="2" id="KW-0813">Transport</keyword>
<evidence type="ECO:0000256" key="1">
    <source>
        <dbReference type="ARBA" id="ARBA00004167"/>
    </source>
</evidence>
<evidence type="ECO:0000256" key="3">
    <source>
        <dbReference type="ARBA" id="ARBA00022692"/>
    </source>
</evidence>
<evidence type="ECO:0000256" key="7">
    <source>
        <dbReference type="ARBA" id="ARBA00023136"/>
    </source>
</evidence>
<name>A0ABQ2MW05_9ACTN</name>
<dbReference type="RefSeq" id="WP_189177675.1">
    <property type="nucleotide sequence ID" value="NZ_BMNG01000027.1"/>
</dbReference>
<dbReference type="Proteomes" id="UP000656881">
    <property type="component" value="Unassembled WGS sequence"/>
</dbReference>
<organism evidence="9 10">
    <name type="scientific">Streptomyces lasiicapitis</name>
    <dbReference type="NCBI Taxonomy" id="1923961"/>
    <lineage>
        <taxon>Bacteria</taxon>
        <taxon>Bacillati</taxon>
        <taxon>Actinomycetota</taxon>
        <taxon>Actinomycetes</taxon>
        <taxon>Kitasatosporales</taxon>
        <taxon>Streptomycetaceae</taxon>
        <taxon>Streptomyces</taxon>
    </lineage>
</organism>
<keyword evidence="7" id="KW-0472">Membrane</keyword>
<comment type="caution">
    <text evidence="9">The sequence shown here is derived from an EMBL/GenBank/DDBJ whole genome shotgun (WGS) entry which is preliminary data.</text>
</comment>
<comment type="subcellular location">
    <subcellularLocation>
        <location evidence="1">Membrane</location>
        <topology evidence="1">Single-pass membrane protein</topology>
    </subcellularLocation>
</comment>
<evidence type="ECO:0000313" key="9">
    <source>
        <dbReference type="EMBL" id="GGO59359.1"/>
    </source>
</evidence>
<evidence type="ECO:0008006" key="11">
    <source>
        <dbReference type="Google" id="ProtNLM"/>
    </source>
</evidence>
<gene>
    <name evidence="9" type="ORF">GCM10012286_80790</name>
</gene>
<protein>
    <recommendedName>
        <fullName evidence="11">Sec-independent protein translocase protein TatA</fullName>
    </recommendedName>
</protein>
<keyword evidence="3" id="KW-0812">Transmembrane</keyword>
<proteinExistence type="predicted"/>
<dbReference type="Gene3D" id="1.20.5.3310">
    <property type="match status" value="1"/>
</dbReference>
<dbReference type="Pfam" id="PF02416">
    <property type="entry name" value="TatA_B_E"/>
    <property type="match status" value="1"/>
</dbReference>
<keyword evidence="6" id="KW-0811">Translocation</keyword>
<reference evidence="10" key="1">
    <citation type="journal article" date="2019" name="Int. J. Syst. Evol. Microbiol.">
        <title>The Global Catalogue of Microorganisms (GCM) 10K type strain sequencing project: providing services to taxonomists for standard genome sequencing and annotation.</title>
        <authorList>
            <consortium name="The Broad Institute Genomics Platform"/>
            <consortium name="The Broad Institute Genome Sequencing Center for Infectious Disease"/>
            <person name="Wu L."/>
            <person name="Ma J."/>
        </authorList>
    </citation>
    <scope>NUCLEOTIDE SEQUENCE [LARGE SCALE GENOMIC DNA]</scope>
    <source>
        <strain evidence="10">CGMCC 4.7349</strain>
    </source>
</reference>
<evidence type="ECO:0000256" key="5">
    <source>
        <dbReference type="ARBA" id="ARBA00022989"/>
    </source>
</evidence>
<evidence type="ECO:0000256" key="4">
    <source>
        <dbReference type="ARBA" id="ARBA00022927"/>
    </source>
</evidence>
<evidence type="ECO:0000256" key="2">
    <source>
        <dbReference type="ARBA" id="ARBA00022448"/>
    </source>
</evidence>
<keyword evidence="5" id="KW-1133">Transmembrane helix</keyword>
<feature type="region of interest" description="Disordered" evidence="8">
    <location>
        <begin position="44"/>
        <end position="78"/>
    </location>
</feature>
<accession>A0ABQ2MW05</accession>
<sequence length="78" mass="8111">MFGLSELALILVIVAVVVGVKKLPGLTRSAGRAARIFKSETKALKEKDSASGSPSGLGNVVPGNVVEREEPRRAPDGI</sequence>
<evidence type="ECO:0000256" key="6">
    <source>
        <dbReference type="ARBA" id="ARBA00023010"/>
    </source>
</evidence>
<dbReference type="InterPro" id="IPR003369">
    <property type="entry name" value="TatA/B/E"/>
</dbReference>
<feature type="compositionally biased region" description="Basic and acidic residues" evidence="8">
    <location>
        <begin position="66"/>
        <end position="78"/>
    </location>
</feature>
<keyword evidence="4" id="KW-0653">Protein transport</keyword>
<evidence type="ECO:0000256" key="8">
    <source>
        <dbReference type="SAM" id="MobiDB-lite"/>
    </source>
</evidence>
<dbReference type="EMBL" id="BMNG01000027">
    <property type="protein sequence ID" value="GGO59359.1"/>
    <property type="molecule type" value="Genomic_DNA"/>
</dbReference>
<evidence type="ECO:0000313" key="10">
    <source>
        <dbReference type="Proteomes" id="UP000656881"/>
    </source>
</evidence>
<keyword evidence="10" id="KW-1185">Reference proteome</keyword>